<evidence type="ECO:0000256" key="3">
    <source>
        <dbReference type="ARBA" id="ARBA00022475"/>
    </source>
</evidence>
<dbReference type="NCBIfam" id="TIGR01097">
    <property type="entry name" value="PhnE"/>
    <property type="match status" value="1"/>
</dbReference>
<dbReference type="PANTHER" id="PTHR30043:SF1">
    <property type="entry name" value="ABC TRANSPORT SYSTEM PERMEASE PROTEIN P69"/>
    <property type="match status" value="1"/>
</dbReference>
<proteinExistence type="inferred from homology"/>
<evidence type="ECO:0000313" key="10">
    <source>
        <dbReference type="Proteomes" id="UP000706172"/>
    </source>
</evidence>
<evidence type="ECO:0000256" key="5">
    <source>
        <dbReference type="ARBA" id="ARBA00022989"/>
    </source>
</evidence>
<dbReference type="GO" id="GO:0015416">
    <property type="term" value="F:ABC-type phosphonate transporter activity"/>
    <property type="evidence" value="ECO:0007669"/>
    <property type="project" value="InterPro"/>
</dbReference>
<keyword evidence="6 7" id="KW-0472">Membrane</keyword>
<dbReference type="CDD" id="cd06261">
    <property type="entry name" value="TM_PBP2"/>
    <property type="match status" value="1"/>
</dbReference>
<evidence type="ECO:0000256" key="6">
    <source>
        <dbReference type="ARBA" id="ARBA00023136"/>
    </source>
</evidence>
<dbReference type="PROSITE" id="PS50928">
    <property type="entry name" value="ABC_TM1"/>
    <property type="match status" value="1"/>
</dbReference>
<evidence type="ECO:0000256" key="1">
    <source>
        <dbReference type="ARBA" id="ARBA00004651"/>
    </source>
</evidence>
<dbReference type="InterPro" id="IPR035906">
    <property type="entry name" value="MetI-like_sf"/>
</dbReference>
<evidence type="ECO:0000313" key="9">
    <source>
        <dbReference type="EMBL" id="MBG0779720.1"/>
    </source>
</evidence>
<feature type="domain" description="ABC transmembrane type-1" evidence="8">
    <location>
        <begin position="83"/>
        <end position="269"/>
    </location>
</feature>
<name>A0A931CVD3_9BACT</name>
<dbReference type="EMBL" id="JACCQK010000418">
    <property type="protein sequence ID" value="MBG0779720.1"/>
    <property type="molecule type" value="Genomic_DNA"/>
</dbReference>
<comment type="subcellular location">
    <subcellularLocation>
        <location evidence="1 7">Cell membrane</location>
        <topology evidence="1 7">Multi-pass membrane protein</topology>
    </subcellularLocation>
</comment>
<dbReference type="PANTHER" id="PTHR30043">
    <property type="entry name" value="PHOSPHONATES TRANSPORT SYSTEM PERMEASE PROTEIN"/>
    <property type="match status" value="1"/>
</dbReference>
<dbReference type="Gene3D" id="1.10.3720.10">
    <property type="entry name" value="MetI-like"/>
    <property type="match status" value="1"/>
</dbReference>
<organism evidence="9 10">
    <name type="scientific">Desulfotignum balticum</name>
    <dbReference type="NCBI Taxonomy" id="115781"/>
    <lineage>
        <taxon>Bacteria</taxon>
        <taxon>Pseudomonadati</taxon>
        <taxon>Thermodesulfobacteriota</taxon>
        <taxon>Desulfobacteria</taxon>
        <taxon>Desulfobacterales</taxon>
        <taxon>Desulfobacteraceae</taxon>
        <taxon>Desulfotignum</taxon>
    </lineage>
</organism>
<evidence type="ECO:0000256" key="7">
    <source>
        <dbReference type="RuleBase" id="RU363032"/>
    </source>
</evidence>
<keyword evidence="4 7" id="KW-0812">Transmembrane</keyword>
<feature type="transmembrane region" description="Helical" evidence="7">
    <location>
        <begin position="133"/>
        <end position="159"/>
    </location>
</feature>
<evidence type="ECO:0000256" key="4">
    <source>
        <dbReference type="ARBA" id="ARBA00022692"/>
    </source>
</evidence>
<reference evidence="9" key="1">
    <citation type="submission" date="2020-07" db="EMBL/GenBank/DDBJ databases">
        <title>Severe corrosion of carbon steel in oil field produced water can be linked to methanogenic archaea containing a special type of NiFe hydrogenase.</title>
        <authorList>
            <person name="Lahme S."/>
            <person name="Mand J."/>
            <person name="Longwell J."/>
            <person name="Smith R."/>
            <person name="Enning D."/>
        </authorList>
    </citation>
    <scope>NUCLEOTIDE SEQUENCE</scope>
    <source>
        <strain evidence="9">MIC098Bin6</strain>
    </source>
</reference>
<protein>
    <submittedName>
        <fullName evidence="9">Phosphonate ABC transporter, permease protein PhnE</fullName>
    </submittedName>
</protein>
<dbReference type="AlphaFoldDB" id="A0A931CVD3"/>
<keyword evidence="3" id="KW-1003">Cell membrane</keyword>
<feature type="transmembrane region" description="Helical" evidence="7">
    <location>
        <begin position="89"/>
        <end position="112"/>
    </location>
</feature>
<evidence type="ECO:0000256" key="2">
    <source>
        <dbReference type="ARBA" id="ARBA00022448"/>
    </source>
</evidence>
<dbReference type="Pfam" id="PF00528">
    <property type="entry name" value="BPD_transp_1"/>
    <property type="match status" value="1"/>
</dbReference>
<dbReference type="InterPro" id="IPR005769">
    <property type="entry name" value="PhnE/PtxC"/>
</dbReference>
<evidence type="ECO:0000259" key="8">
    <source>
        <dbReference type="PROSITE" id="PS50928"/>
    </source>
</evidence>
<dbReference type="InterPro" id="IPR000515">
    <property type="entry name" value="MetI-like"/>
</dbReference>
<feature type="transmembrane region" description="Helical" evidence="7">
    <location>
        <begin position="65"/>
        <end position="83"/>
    </location>
</feature>
<comment type="caution">
    <text evidence="9">The sequence shown here is derived from an EMBL/GenBank/DDBJ whole genome shotgun (WGS) entry which is preliminary data.</text>
</comment>
<sequence>MTVSAINEEILAMEKRRQLYSAVCIVMMLAILVSGYKLANDMNSGSFFRGLTQFFDYPGEIVKEAWQAGFGFFALLIRFLPALVETLNIAGAASLIGGALAVVLAFLGSSNLDVKPAVIILLVRRIMDSMRAFPELIIALFLIFVLGSSPVPAMIAVAFHTAGALGKLFSEVNENMDQAPIEGLASCGASWLQRMRYGALSQVLPNYLSYFMLRFEINVRASAILGFVGAGGIGTELRRTIGWGKGSGDETAALFVLLILSIFIIDQTSSFLRRRLITGDQAA</sequence>
<feature type="transmembrane region" description="Helical" evidence="7">
    <location>
        <begin position="20"/>
        <end position="39"/>
    </location>
</feature>
<keyword evidence="2 7" id="KW-0813">Transport</keyword>
<gene>
    <name evidence="9" type="primary">phnE</name>
    <name evidence="9" type="ORF">H0S81_07315</name>
</gene>
<feature type="transmembrane region" description="Helical" evidence="7">
    <location>
        <begin position="252"/>
        <end position="272"/>
    </location>
</feature>
<dbReference type="SUPFAM" id="SSF161098">
    <property type="entry name" value="MetI-like"/>
    <property type="match status" value="1"/>
</dbReference>
<comment type="similarity">
    <text evidence="7">Belongs to the binding-protein-dependent transport system permease family.</text>
</comment>
<keyword evidence="5 7" id="KW-1133">Transmembrane helix</keyword>
<dbReference type="Proteomes" id="UP000706172">
    <property type="component" value="Unassembled WGS sequence"/>
</dbReference>
<accession>A0A931CVD3</accession>
<dbReference type="GO" id="GO:0005886">
    <property type="term" value="C:plasma membrane"/>
    <property type="evidence" value="ECO:0007669"/>
    <property type="project" value="UniProtKB-SubCell"/>
</dbReference>